<dbReference type="Proteomes" id="UP001595705">
    <property type="component" value="Unassembled WGS sequence"/>
</dbReference>
<dbReference type="RefSeq" id="WP_386743859.1">
    <property type="nucleotide sequence ID" value="NZ_JBHRYA010000007.1"/>
</dbReference>
<dbReference type="InterPro" id="IPR000383">
    <property type="entry name" value="Xaa-Pro-like_dom"/>
</dbReference>
<gene>
    <name evidence="3" type="ORF">ACFONC_10550</name>
</gene>
<name>A0ABV7XKA8_9GAMM</name>
<dbReference type="PANTHER" id="PTHR43265:SF1">
    <property type="entry name" value="ESTERASE ESTD"/>
    <property type="match status" value="1"/>
</dbReference>
<proteinExistence type="predicted"/>
<dbReference type="EC" id="3.4.-.-" evidence="3"/>
<evidence type="ECO:0000313" key="4">
    <source>
        <dbReference type="Proteomes" id="UP001595705"/>
    </source>
</evidence>
<sequence length="447" mass="47822">MLLLASGQPAAWAQMRGNDCPIGSYRLDDGSHVDVGKGNDDHLRWRRQDGTTGELTRGVDGTWTSTLGWTGRDDGKRIGFDCDAGRITFAGVPGRRIELEVTDTSFDGAGVRLAGRLVMPKGNARVPIVVLVHGSEHSSARDSYPLQRQLPAEGVGVFVYDKRGTGASGGNYTQNYLLLANDAIAALGEARRLAGVRAGRIGYQGGSQGGWVAPLAAKIAPVDFVIVGFGLAVSPLDEDREAIALDLASHGYGPDEVTKAMQVADATAAIVASGFREGYDQLAAVRAKYGDEPWFEHVRGNISFFMLDNPEATVREQGPVLLPGVPAHYDPMPVLRNLDTPQLWILGADDRDAPSAETVRRLRALQAAGKPITVAVFPGAGHGIYEYETTADGGRVDTRNPEGYFAMMRDFVLHGRLGGRRYGTSAIYRAGEEEQVAGPPVAGPARR</sequence>
<organism evidence="3 4">
    <name type="scientific">Luteimonas soli</name>
    <dbReference type="NCBI Taxonomy" id="1648966"/>
    <lineage>
        <taxon>Bacteria</taxon>
        <taxon>Pseudomonadati</taxon>
        <taxon>Pseudomonadota</taxon>
        <taxon>Gammaproteobacteria</taxon>
        <taxon>Lysobacterales</taxon>
        <taxon>Lysobacteraceae</taxon>
        <taxon>Luteimonas</taxon>
    </lineage>
</organism>
<keyword evidence="3" id="KW-0378">Hydrolase</keyword>
<feature type="domain" description="Peptidase S9 prolyl oligopeptidase catalytic" evidence="1">
    <location>
        <begin position="334"/>
        <end position="388"/>
    </location>
</feature>
<dbReference type="Gene3D" id="3.40.50.1820">
    <property type="entry name" value="alpha/beta hydrolase"/>
    <property type="match status" value="1"/>
</dbReference>
<evidence type="ECO:0000313" key="3">
    <source>
        <dbReference type="EMBL" id="MFC3716592.1"/>
    </source>
</evidence>
<dbReference type="PANTHER" id="PTHR43265">
    <property type="entry name" value="ESTERASE ESTD"/>
    <property type="match status" value="1"/>
</dbReference>
<evidence type="ECO:0000259" key="2">
    <source>
        <dbReference type="Pfam" id="PF02129"/>
    </source>
</evidence>
<dbReference type="SUPFAM" id="SSF53474">
    <property type="entry name" value="alpha/beta-Hydrolases"/>
    <property type="match status" value="1"/>
</dbReference>
<feature type="domain" description="Xaa-Pro dipeptidyl-peptidase-like" evidence="2">
    <location>
        <begin position="110"/>
        <end position="218"/>
    </location>
</feature>
<dbReference type="InterPro" id="IPR053145">
    <property type="entry name" value="AB_hydrolase_Est10"/>
</dbReference>
<dbReference type="Pfam" id="PF00326">
    <property type="entry name" value="Peptidase_S9"/>
    <property type="match status" value="1"/>
</dbReference>
<keyword evidence="4" id="KW-1185">Reference proteome</keyword>
<comment type="caution">
    <text evidence="3">The sequence shown here is derived from an EMBL/GenBank/DDBJ whole genome shotgun (WGS) entry which is preliminary data.</text>
</comment>
<dbReference type="GO" id="GO:0016787">
    <property type="term" value="F:hydrolase activity"/>
    <property type="evidence" value="ECO:0007669"/>
    <property type="project" value="UniProtKB-KW"/>
</dbReference>
<dbReference type="InterPro" id="IPR029058">
    <property type="entry name" value="AB_hydrolase_fold"/>
</dbReference>
<accession>A0ABV7XKA8</accession>
<reference evidence="4" key="1">
    <citation type="journal article" date="2019" name="Int. J. Syst. Evol. Microbiol.">
        <title>The Global Catalogue of Microorganisms (GCM) 10K type strain sequencing project: providing services to taxonomists for standard genome sequencing and annotation.</title>
        <authorList>
            <consortium name="The Broad Institute Genomics Platform"/>
            <consortium name="The Broad Institute Genome Sequencing Center for Infectious Disease"/>
            <person name="Wu L."/>
            <person name="Ma J."/>
        </authorList>
    </citation>
    <scope>NUCLEOTIDE SEQUENCE [LARGE SCALE GENOMIC DNA]</scope>
    <source>
        <strain evidence="4">KCTC 42441</strain>
    </source>
</reference>
<protein>
    <submittedName>
        <fullName evidence="3">Alpha/beta hydrolase family protein</fullName>
        <ecNumber evidence="3">3.4.-.-</ecNumber>
    </submittedName>
</protein>
<dbReference type="Pfam" id="PF02129">
    <property type="entry name" value="Peptidase_S15"/>
    <property type="match status" value="1"/>
</dbReference>
<dbReference type="InterPro" id="IPR001375">
    <property type="entry name" value="Peptidase_S9_cat"/>
</dbReference>
<dbReference type="EMBL" id="JBHRYA010000007">
    <property type="protein sequence ID" value="MFC3716592.1"/>
    <property type="molecule type" value="Genomic_DNA"/>
</dbReference>
<evidence type="ECO:0000259" key="1">
    <source>
        <dbReference type="Pfam" id="PF00326"/>
    </source>
</evidence>